<comment type="caution">
    <text evidence="5">The sequence shown here is derived from an EMBL/GenBank/DDBJ whole genome shotgun (WGS) entry which is preliminary data.</text>
</comment>
<dbReference type="CDD" id="cd01629">
    <property type="entry name" value="HAD_EP"/>
    <property type="match status" value="1"/>
</dbReference>
<keyword evidence="4" id="KW-0460">Magnesium</keyword>
<organism evidence="5 6">
    <name type="scientific">Sphingomonas horti</name>
    <dbReference type="NCBI Taxonomy" id="2682842"/>
    <lineage>
        <taxon>Bacteria</taxon>
        <taxon>Pseudomonadati</taxon>
        <taxon>Pseudomonadota</taxon>
        <taxon>Alphaproteobacteria</taxon>
        <taxon>Sphingomonadales</taxon>
        <taxon>Sphingomonadaceae</taxon>
        <taxon>Sphingomonas</taxon>
    </lineage>
</organism>
<comment type="cofactor">
    <cofactor evidence="4">
        <name>Mg(2+)</name>
        <dbReference type="ChEBI" id="CHEBI:18420"/>
    </cofactor>
    <text evidence="4">Binds 1 Mg(2+) ion per subunit.</text>
</comment>
<gene>
    <name evidence="4 5" type="primary">mtnC</name>
    <name evidence="5" type="ORF">GON01_01685</name>
</gene>
<dbReference type="SFLD" id="SFLDS00003">
    <property type="entry name" value="Haloacid_Dehalogenase"/>
    <property type="match status" value="1"/>
</dbReference>
<dbReference type="HAMAP" id="MF_01681">
    <property type="entry name" value="Salvage_MtnC"/>
    <property type="match status" value="1"/>
</dbReference>
<comment type="catalytic activity">
    <reaction evidence="4">
        <text>5-methylsulfanyl-2,3-dioxopentyl phosphate + H2O = 1,2-dihydroxy-5-(methylsulfanyl)pent-1-en-3-one + phosphate</text>
        <dbReference type="Rhea" id="RHEA:21700"/>
        <dbReference type="ChEBI" id="CHEBI:15377"/>
        <dbReference type="ChEBI" id="CHEBI:43474"/>
        <dbReference type="ChEBI" id="CHEBI:49252"/>
        <dbReference type="ChEBI" id="CHEBI:58828"/>
        <dbReference type="EC" id="3.1.3.77"/>
    </reaction>
</comment>
<dbReference type="SUPFAM" id="SSF56784">
    <property type="entry name" value="HAD-like"/>
    <property type="match status" value="1"/>
</dbReference>
<evidence type="ECO:0000313" key="6">
    <source>
        <dbReference type="Proteomes" id="UP000441389"/>
    </source>
</evidence>
<comment type="function">
    <text evidence="4">Bifunctional enzyme that catalyzes the enolization of 2,3-diketo-5-methylthiopentyl-1-phosphate (DK-MTP-1-P) into the intermediate 2-hydroxy-3-keto-5-methylthiopentenyl-1-phosphate (HK-MTPenyl-1-P), which is then dephosphorylated to form the acireductone 1,2-dihydroxy-3-keto-5-methylthiopentene (DHK-MTPene).</text>
</comment>
<dbReference type="InterPro" id="IPR036412">
    <property type="entry name" value="HAD-like_sf"/>
</dbReference>
<dbReference type="PANTHER" id="PTHR20371">
    <property type="entry name" value="ENOLASE-PHOSPHATASE E1"/>
    <property type="match status" value="1"/>
</dbReference>
<name>A0A6I4IXE3_9SPHN</name>
<dbReference type="EMBL" id="WQMS01000001">
    <property type="protein sequence ID" value="MVO76653.1"/>
    <property type="molecule type" value="Genomic_DNA"/>
</dbReference>
<dbReference type="NCBIfam" id="TIGR01549">
    <property type="entry name" value="HAD-SF-IA-v1"/>
    <property type="match status" value="1"/>
</dbReference>
<dbReference type="GO" id="GO:0043716">
    <property type="term" value="F:2-hydroxy-3-keto-5-methylthiopentenyl-1-phosphate phosphatase activity"/>
    <property type="evidence" value="ECO:0007669"/>
    <property type="project" value="UniProtKB-UniRule"/>
</dbReference>
<dbReference type="InterPro" id="IPR023214">
    <property type="entry name" value="HAD_sf"/>
</dbReference>
<keyword evidence="6" id="KW-1185">Reference proteome</keyword>
<dbReference type="GO" id="GO:0043874">
    <property type="term" value="F:acireductone synthase activity"/>
    <property type="evidence" value="ECO:0007669"/>
    <property type="project" value="UniProtKB-EC"/>
</dbReference>
<dbReference type="SFLD" id="SFLDG01129">
    <property type="entry name" value="C1.5:_HAD__Beta-PGM__Phosphata"/>
    <property type="match status" value="1"/>
</dbReference>
<keyword evidence="1 4" id="KW-0028">Amino-acid biosynthesis</keyword>
<dbReference type="GO" id="GO:0019509">
    <property type="term" value="P:L-methionine salvage from methylthioadenosine"/>
    <property type="evidence" value="ECO:0007669"/>
    <property type="project" value="UniProtKB-UniRule"/>
</dbReference>
<keyword evidence="2 4" id="KW-0378">Hydrolase</keyword>
<comment type="pathway">
    <text evidence="4">Amino-acid biosynthesis; L-methionine biosynthesis via salvage pathway; L-methionine from S-methyl-5-thio-alpha-D-ribose 1-phosphate: step 4/6.</text>
</comment>
<accession>A0A6I4IXE3</accession>
<evidence type="ECO:0000313" key="5">
    <source>
        <dbReference type="EMBL" id="MVO76653.1"/>
    </source>
</evidence>
<protein>
    <recommendedName>
        <fullName evidence="4">Enolase-phosphatase E1</fullName>
        <ecNumber evidence="4">3.1.3.77</ecNumber>
    </recommendedName>
    <alternativeName>
        <fullName evidence="4">2,3-diketo-5-methylthio-1-phosphopentane phosphatase</fullName>
    </alternativeName>
</protein>
<sequence>MRAILTDIEGTTCSISFVADTLFPYARARIRDYLAAHPDEAEGVPVETLERWIDEDRKDPVLKRIQGRIWREGFTSGALKGHIYPDALTALRRWRERGLRLFVYSSGSVEAQRLLFGHCEAGDLTPLFEGFFDLSAGSKLEPDSYRGIAETIGLPAADILFLSDNEREIEAARAAGLHVQLIDRVRGDTFESIRH</sequence>
<evidence type="ECO:0000256" key="4">
    <source>
        <dbReference type="HAMAP-Rule" id="MF_01681"/>
    </source>
</evidence>
<comment type="pathway">
    <text evidence="4">Amino-acid biosynthesis; L-methionine biosynthesis via salvage pathway; L-methionine from S-methyl-5-thio-alpha-D-ribose 1-phosphate: step 3/6.</text>
</comment>
<dbReference type="InterPro" id="IPR023943">
    <property type="entry name" value="Enolase-ppase_E1"/>
</dbReference>
<dbReference type="InterPro" id="IPR006439">
    <property type="entry name" value="HAD-SF_hydro_IA"/>
</dbReference>
<dbReference type="PRINTS" id="PR00413">
    <property type="entry name" value="HADHALOGNASE"/>
</dbReference>
<proteinExistence type="inferred from homology"/>
<evidence type="ECO:0000256" key="2">
    <source>
        <dbReference type="ARBA" id="ARBA00022801"/>
    </source>
</evidence>
<keyword evidence="3 4" id="KW-0486">Methionine biosynthesis</keyword>
<dbReference type="AlphaFoldDB" id="A0A6I4IXE3"/>
<comment type="similarity">
    <text evidence="4">Belongs to the HAD-like hydrolase superfamily. MasA/MtnC family.</text>
</comment>
<dbReference type="Gene3D" id="3.40.50.1000">
    <property type="entry name" value="HAD superfamily/HAD-like"/>
    <property type="match status" value="1"/>
</dbReference>
<dbReference type="Proteomes" id="UP000441389">
    <property type="component" value="Unassembled WGS sequence"/>
</dbReference>
<dbReference type="NCBIfam" id="TIGR01691">
    <property type="entry name" value="enolase-ppase"/>
    <property type="match status" value="1"/>
</dbReference>
<dbReference type="Gene3D" id="1.10.720.60">
    <property type="match status" value="1"/>
</dbReference>
<reference evidence="5 6" key="1">
    <citation type="submission" date="2019-12" db="EMBL/GenBank/DDBJ databases">
        <authorList>
            <person name="Huq M.A."/>
        </authorList>
    </citation>
    <scope>NUCLEOTIDE SEQUENCE [LARGE SCALE GENOMIC DNA]</scope>
    <source>
        <strain evidence="5 6">MAH-20</strain>
    </source>
</reference>
<comment type="subunit">
    <text evidence="4">Monomer.</text>
</comment>
<dbReference type="UniPathway" id="UPA00904">
    <property type="reaction ID" value="UER00876"/>
</dbReference>
<dbReference type="GO" id="GO:0000287">
    <property type="term" value="F:magnesium ion binding"/>
    <property type="evidence" value="ECO:0007669"/>
    <property type="project" value="UniProtKB-UniRule"/>
</dbReference>
<dbReference type="GO" id="GO:0043715">
    <property type="term" value="F:2,3-diketo-5-methylthiopentyl-1-phosphate enolase activity"/>
    <property type="evidence" value="ECO:0007669"/>
    <property type="project" value="UniProtKB-UniRule"/>
</dbReference>
<dbReference type="Pfam" id="PF00702">
    <property type="entry name" value="Hydrolase"/>
    <property type="match status" value="1"/>
</dbReference>
<evidence type="ECO:0000256" key="3">
    <source>
        <dbReference type="ARBA" id="ARBA00023167"/>
    </source>
</evidence>
<dbReference type="PANTHER" id="PTHR20371:SF1">
    <property type="entry name" value="ENOLASE-PHOSPHATASE E1"/>
    <property type="match status" value="1"/>
</dbReference>
<keyword evidence="4" id="KW-0479">Metal-binding</keyword>
<dbReference type="EC" id="3.1.3.77" evidence="4"/>
<evidence type="ECO:0000256" key="1">
    <source>
        <dbReference type="ARBA" id="ARBA00022605"/>
    </source>
</evidence>